<dbReference type="EMBL" id="QGNW01002172">
    <property type="protein sequence ID" value="RVW24494.1"/>
    <property type="molecule type" value="Genomic_DNA"/>
</dbReference>
<dbReference type="EMBL" id="QGNW01000088">
    <property type="protein sequence ID" value="RVW99367.1"/>
    <property type="molecule type" value="Genomic_DNA"/>
</dbReference>
<comment type="caution">
    <text evidence="2">The sequence shown here is derived from an EMBL/GenBank/DDBJ whole genome shotgun (WGS) entry which is preliminary data.</text>
</comment>
<reference evidence="2 3" key="1">
    <citation type="journal article" date="2018" name="PLoS Genet.">
        <title>Population sequencing reveals clonal diversity and ancestral inbreeding in the grapevine cultivar Chardonnay.</title>
        <authorList>
            <person name="Roach M.J."/>
            <person name="Johnson D.L."/>
            <person name="Bohlmann J."/>
            <person name="van Vuuren H.J."/>
            <person name="Jones S.J."/>
            <person name="Pretorius I.S."/>
            <person name="Schmidt S.A."/>
            <person name="Borneman A.R."/>
        </authorList>
    </citation>
    <scope>NUCLEOTIDE SEQUENCE [LARGE SCALE GENOMIC DNA]</scope>
    <source>
        <strain evidence="3">cv. Chardonnay</strain>
        <strain evidence="2">I10V1</strain>
        <tissue evidence="2">Leaf</tissue>
    </source>
</reference>
<evidence type="ECO:0000313" key="3">
    <source>
        <dbReference type="Proteomes" id="UP000288805"/>
    </source>
</evidence>
<gene>
    <name evidence="2" type="ORF">CK203_030666</name>
    <name evidence="1" type="ORF">CK203_082120</name>
</gene>
<organism evidence="2 3">
    <name type="scientific">Vitis vinifera</name>
    <name type="common">Grape</name>
    <dbReference type="NCBI Taxonomy" id="29760"/>
    <lineage>
        <taxon>Eukaryota</taxon>
        <taxon>Viridiplantae</taxon>
        <taxon>Streptophyta</taxon>
        <taxon>Embryophyta</taxon>
        <taxon>Tracheophyta</taxon>
        <taxon>Spermatophyta</taxon>
        <taxon>Magnoliopsida</taxon>
        <taxon>eudicotyledons</taxon>
        <taxon>Gunneridae</taxon>
        <taxon>Pentapetalae</taxon>
        <taxon>rosids</taxon>
        <taxon>Vitales</taxon>
        <taxon>Vitaceae</taxon>
        <taxon>Viteae</taxon>
        <taxon>Vitis</taxon>
    </lineage>
</organism>
<accession>A0A438IRM2</accession>
<evidence type="ECO:0000313" key="2">
    <source>
        <dbReference type="EMBL" id="RVW99367.1"/>
    </source>
</evidence>
<dbReference type="Proteomes" id="UP000288805">
    <property type="component" value="Unassembled WGS sequence"/>
</dbReference>
<proteinExistence type="predicted"/>
<sequence>MSLERTQGSCVAIRTLSPSSVSRCPHASASSSGTLSLSIFVIHYPIVKFISISSAFDRSILSFSFAFNQFDSHWLCASVFRLLGLVSVERLHDLDLFTFF</sequence>
<dbReference type="AlphaFoldDB" id="A0A438IRM2"/>
<protein>
    <submittedName>
        <fullName evidence="2">Uncharacterized protein</fullName>
    </submittedName>
</protein>
<name>A0A438IRM2_VITVI</name>
<evidence type="ECO:0000313" key="1">
    <source>
        <dbReference type="EMBL" id="RVW24494.1"/>
    </source>
</evidence>